<dbReference type="Pfam" id="PF10370">
    <property type="entry name" value="Rv2993c-like_N"/>
    <property type="match status" value="1"/>
</dbReference>
<accession>A0A3N2AP24</accession>
<dbReference type="Gene3D" id="3.90.850.10">
    <property type="entry name" value="Fumarylacetoacetase-like, C-terminal domain"/>
    <property type="match status" value="1"/>
</dbReference>
<dbReference type="GO" id="GO:0016853">
    <property type="term" value="F:isomerase activity"/>
    <property type="evidence" value="ECO:0007669"/>
    <property type="project" value="UniProtKB-ARBA"/>
</dbReference>
<dbReference type="PANTHER" id="PTHR11820">
    <property type="entry name" value="ACYLPYRUVASE"/>
    <property type="match status" value="1"/>
</dbReference>
<evidence type="ECO:0000313" key="5">
    <source>
        <dbReference type="Proteomes" id="UP000275456"/>
    </source>
</evidence>
<evidence type="ECO:0000313" key="4">
    <source>
        <dbReference type="EMBL" id="ROR64783.1"/>
    </source>
</evidence>
<comment type="caution">
    <text evidence="4">The sequence shown here is derived from an EMBL/GenBank/DDBJ whole genome shotgun (WGS) entry which is preliminary data.</text>
</comment>
<dbReference type="InterPro" id="IPR018833">
    <property type="entry name" value="Rv2993c-like_N"/>
</dbReference>
<dbReference type="FunFam" id="3.90.850.10:FF:000002">
    <property type="entry name" value="2-hydroxyhepta-2,4-diene-1,7-dioate isomerase"/>
    <property type="match status" value="1"/>
</dbReference>
<dbReference type="InterPro" id="IPR011234">
    <property type="entry name" value="Fumarylacetoacetase-like_C"/>
</dbReference>
<keyword evidence="1" id="KW-0479">Metal-binding</keyword>
<dbReference type="Pfam" id="PF01557">
    <property type="entry name" value="FAA_hydrolase"/>
    <property type="match status" value="1"/>
</dbReference>
<dbReference type="PANTHER" id="PTHR11820:SF7">
    <property type="entry name" value="ACYLPYRUVASE FAHD1, MITOCHONDRIAL"/>
    <property type="match status" value="1"/>
</dbReference>
<dbReference type="GO" id="GO:0019752">
    <property type="term" value="P:carboxylic acid metabolic process"/>
    <property type="evidence" value="ECO:0007669"/>
    <property type="project" value="UniProtKB-ARBA"/>
</dbReference>
<dbReference type="EMBL" id="RKHJ01000001">
    <property type="protein sequence ID" value="ROR64783.1"/>
    <property type="molecule type" value="Genomic_DNA"/>
</dbReference>
<evidence type="ECO:0000259" key="3">
    <source>
        <dbReference type="Pfam" id="PF10370"/>
    </source>
</evidence>
<proteinExistence type="predicted"/>
<reference evidence="4 5" key="1">
    <citation type="submission" date="2018-11" db="EMBL/GenBank/DDBJ databases">
        <title>Sequencing the genomes of 1000 actinobacteria strains.</title>
        <authorList>
            <person name="Klenk H.-P."/>
        </authorList>
    </citation>
    <scope>NUCLEOTIDE SEQUENCE [LARGE SCALE GENOMIC DNA]</scope>
    <source>
        <strain evidence="4 5">DSM 9580</strain>
    </source>
</reference>
<dbReference type="Gene3D" id="2.30.30.370">
    <property type="entry name" value="FAH"/>
    <property type="match status" value="1"/>
</dbReference>
<name>A0A3N2AP24_9MICO</name>
<dbReference type="GO" id="GO:0046872">
    <property type="term" value="F:metal ion binding"/>
    <property type="evidence" value="ECO:0007669"/>
    <property type="project" value="UniProtKB-KW"/>
</dbReference>
<feature type="domain" description="Rv2993c-like N-terminal" evidence="3">
    <location>
        <begin position="1"/>
        <end position="51"/>
    </location>
</feature>
<keyword evidence="5" id="KW-1185">Reference proteome</keyword>
<dbReference type="Proteomes" id="UP000275456">
    <property type="component" value="Unassembled WGS sequence"/>
</dbReference>
<dbReference type="OrthoDB" id="9805307at2"/>
<dbReference type="InterPro" id="IPR036663">
    <property type="entry name" value="Fumarylacetoacetase_C_sf"/>
</dbReference>
<organism evidence="4 5">
    <name type="scientific">Agrococcus jenensis</name>
    <dbReference type="NCBI Taxonomy" id="46353"/>
    <lineage>
        <taxon>Bacteria</taxon>
        <taxon>Bacillati</taxon>
        <taxon>Actinomycetota</taxon>
        <taxon>Actinomycetes</taxon>
        <taxon>Micrococcales</taxon>
        <taxon>Microbacteriaceae</taxon>
        <taxon>Agrococcus</taxon>
    </lineage>
</organism>
<dbReference type="AlphaFoldDB" id="A0A3N2AP24"/>
<evidence type="ECO:0000259" key="2">
    <source>
        <dbReference type="Pfam" id="PF01557"/>
    </source>
</evidence>
<dbReference type="GO" id="GO:0018773">
    <property type="term" value="F:acetylpyruvate hydrolase activity"/>
    <property type="evidence" value="ECO:0007669"/>
    <property type="project" value="TreeGrafter"/>
</dbReference>
<feature type="domain" description="Fumarylacetoacetase-like C-terminal" evidence="2">
    <location>
        <begin position="57"/>
        <end position="252"/>
    </location>
</feature>
<dbReference type="RefSeq" id="WP_123695951.1">
    <property type="nucleotide sequence ID" value="NZ_RKHJ01000001.1"/>
</dbReference>
<evidence type="ECO:0000256" key="1">
    <source>
        <dbReference type="ARBA" id="ARBA00022723"/>
    </source>
</evidence>
<gene>
    <name evidence="4" type="ORF">EDD26_0132</name>
</gene>
<sequence>MRVARFAHGERIGYGVVDEDALVVLTGDPIVAGFDTTGERIPLGEARLLAPVIPRSKVVAVGRNYAKHAAELGNEVPTEPLVFLKPNTSVIGPGDAIVMPPESQDVHFEGEIAIVIGRVARRLTKANALHAVFGVTVANDVTARDLQRREQQWARAKGFDTFCPLGPAIETEPDWNDLRLITRVDGEVRQDGVSSDWIFDAPTVLEWITAAMTLLPGDVVLMGTPEGVGPLAAGQTVEVEVPGVGTLRNPVVAQSVATPA</sequence>
<protein>
    <submittedName>
        <fullName evidence="4">2-keto-4-pentenoate hydratase/2-oxohepta-3-ene-1,7-dioic acid hydratase in catechol pathway</fullName>
    </submittedName>
</protein>
<dbReference type="SUPFAM" id="SSF56529">
    <property type="entry name" value="FAH"/>
    <property type="match status" value="1"/>
</dbReference>